<keyword evidence="3" id="KW-1185">Reference proteome</keyword>
<accession>A0AAD9L9X2</accession>
<proteinExistence type="predicted"/>
<comment type="caution">
    <text evidence="2">The sequence shown here is derived from an EMBL/GenBank/DDBJ whole genome shotgun (WGS) entry which is preliminary data.</text>
</comment>
<dbReference type="Proteomes" id="UP001259832">
    <property type="component" value="Unassembled WGS sequence"/>
</dbReference>
<reference evidence="2" key="1">
    <citation type="submission" date="2023-08" db="EMBL/GenBank/DDBJ databases">
        <title>Reference Genome Resource for the Citrus Pathogen Phytophthora citrophthora.</title>
        <authorList>
            <person name="Moller H."/>
            <person name="Coetzee B."/>
            <person name="Rose L.J."/>
            <person name="Van Niekerk J.M."/>
        </authorList>
    </citation>
    <scope>NUCLEOTIDE SEQUENCE</scope>
    <source>
        <strain evidence="2">STE-U-9442</strain>
    </source>
</reference>
<evidence type="ECO:0000313" key="2">
    <source>
        <dbReference type="EMBL" id="KAK1928701.1"/>
    </source>
</evidence>
<feature type="transmembrane region" description="Helical" evidence="1">
    <location>
        <begin position="420"/>
        <end position="442"/>
    </location>
</feature>
<keyword evidence="1" id="KW-0812">Transmembrane</keyword>
<evidence type="ECO:0008006" key="4">
    <source>
        <dbReference type="Google" id="ProtNLM"/>
    </source>
</evidence>
<protein>
    <recommendedName>
        <fullName evidence="4">Peptidase A1 domain-containing protein</fullName>
    </recommendedName>
</protein>
<dbReference type="SUPFAM" id="SSF50630">
    <property type="entry name" value="Acid proteases"/>
    <property type="match status" value="1"/>
</dbReference>
<organism evidence="2 3">
    <name type="scientific">Phytophthora citrophthora</name>
    <dbReference type="NCBI Taxonomy" id="4793"/>
    <lineage>
        <taxon>Eukaryota</taxon>
        <taxon>Sar</taxon>
        <taxon>Stramenopiles</taxon>
        <taxon>Oomycota</taxon>
        <taxon>Peronosporomycetes</taxon>
        <taxon>Peronosporales</taxon>
        <taxon>Peronosporaceae</taxon>
        <taxon>Phytophthora</taxon>
    </lineage>
</organism>
<dbReference type="AlphaFoldDB" id="A0AAD9L9X2"/>
<evidence type="ECO:0000256" key="1">
    <source>
        <dbReference type="SAM" id="Phobius"/>
    </source>
</evidence>
<dbReference type="InterPro" id="IPR021109">
    <property type="entry name" value="Peptidase_aspartic_dom_sf"/>
</dbReference>
<sequence length="452" mass="50017">MIILTEFWCVKMQTRRGETDNARKRLRYELHWVSPEIKTCDVQTPALGFSGRVNVGFFRLDNQELQMAALAYYLGSLDADGFIGAGFTFHPDQSPLSETIQQTEENFNNYHSFDHSKKNVPIFIISNEVEVAKSSEEEQVDRYVWSEPFVPLDDNSGDVSNSQGIIFSIQGAHFTCNAPLENVSDTISQSVQLFGDYSSSWDVKVDFNAPCLELPKEFYDALAGWTGLRLNSRLGLSEMTAPASSLPDLLFSLSFNGVQLALPLQSLVLPELSGSSSSNEENSTKFCIQRAGSMLQRGTAAFAAPTTSAAEVARLQRLHGSTGIPVYNMIDSPITFGAMVLEALGAVTVNELTRRVGIRKPSAKVDYEQQTKASCLQSVSCIGGQEYVLHLNVCKDPDCSQFYFHSLDGETKYCVIDSSWTVMLIVTTTLLVIAELFLSLSLRRVVSQSQHE</sequence>
<name>A0AAD9L9X2_9STRA</name>
<keyword evidence="1" id="KW-0472">Membrane</keyword>
<gene>
    <name evidence="2" type="ORF">P3T76_015804</name>
</gene>
<evidence type="ECO:0000313" key="3">
    <source>
        <dbReference type="Proteomes" id="UP001259832"/>
    </source>
</evidence>
<dbReference type="EMBL" id="JASMQC010000058">
    <property type="protein sequence ID" value="KAK1928701.1"/>
    <property type="molecule type" value="Genomic_DNA"/>
</dbReference>
<keyword evidence="1" id="KW-1133">Transmembrane helix</keyword>